<evidence type="ECO:0000313" key="2">
    <source>
        <dbReference type="EMBL" id="ELZ94911.1"/>
    </source>
</evidence>
<keyword evidence="1" id="KW-0472">Membrane</keyword>
<dbReference type="AlphaFoldDB" id="M0IDR3"/>
<gene>
    <name evidence="2" type="ORF">C440_07542</name>
</gene>
<dbReference type="PATRIC" id="fig|662479.7.peg.1528"/>
<dbReference type="STRING" id="662479.C440_07542"/>
<comment type="caution">
    <text evidence="2">The sequence shown here is derived from an EMBL/GenBank/DDBJ whole genome shotgun (WGS) entry which is preliminary data.</text>
</comment>
<keyword evidence="1" id="KW-1133">Transmembrane helix</keyword>
<reference evidence="2 3" key="1">
    <citation type="journal article" date="2014" name="PLoS Genet.">
        <title>Phylogenetically driven sequencing of extremely halophilic archaea reveals strategies for static and dynamic osmo-response.</title>
        <authorList>
            <person name="Becker E.A."/>
            <person name="Seitzer P.M."/>
            <person name="Tritt A."/>
            <person name="Larsen D."/>
            <person name="Krusor M."/>
            <person name="Yao A.I."/>
            <person name="Wu D."/>
            <person name="Madern D."/>
            <person name="Eisen J.A."/>
            <person name="Darling A.E."/>
            <person name="Facciotti M.T."/>
        </authorList>
    </citation>
    <scope>NUCLEOTIDE SEQUENCE [LARGE SCALE GENOMIC DNA]</scope>
    <source>
        <strain evidence="2 3">ATCC BAA-1512</strain>
    </source>
</reference>
<dbReference type="Proteomes" id="UP000011550">
    <property type="component" value="Unassembled WGS sequence"/>
</dbReference>
<accession>M0IDR3</accession>
<keyword evidence="1" id="KW-0812">Transmembrane</keyword>
<evidence type="ECO:0000256" key="1">
    <source>
        <dbReference type="SAM" id="Phobius"/>
    </source>
</evidence>
<proteinExistence type="predicted"/>
<sequence>MDGSVTLSPLEFLAVAALPLSAISGVLKAQIQRHFGQEKRTAESS</sequence>
<name>M0IDR3_9EURY</name>
<feature type="transmembrane region" description="Helical" evidence="1">
    <location>
        <begin position="12"/>
        <end position="31"/>
    </location>
</feature>
<dbReference type="EMBL" id="AOLN01000011">
    <property type="protein sequence ID" value="ELZ94911.1"/>
    <property type="molecule type" value="Genomic_DNA"/>
</dbReference>
<organism evidence="2 3">
    <name type="scientific">Haloferax mucosum ATCC BAA-1512</name>
    <dbReference type="NCBI Taxonomy" id="662479"/>
    <lineage>
        <taxon>Archaea</taxon>
        <taxon>Methanobacteriati</taxon>
        <taxon>Methanobacteriota</taxon>
        <taxon>Stenosarchaea group</taxon>
        <taxon>Halobacteria</taxon>
        <taxon>Halobacteriales</taxon>
        <taxon>Haloferacaceae</taxon>
        <taxon>Haloferax</taxon>
    </lineage>
</organism>
<keyword evidence="3" id="KW-1185">Reference proteome</keyword>
<evidence type="ECO:0000313" key="3">
    <source>
        <dbReference type="Proteomes" id="UP000011550"/>
    </source>
</evidence>
<protein>
    <submittedName>
        <fullName evidence="2">Uncharacterized protein</fullName>
    </submittedName>
</protein>